<dbReference type="CDD" id="cd19695">
    <property type="entry name" value="bHLH_dnHLH_EMC_like"/>
    <property type="match status" value="1"/>
</dbReference>
<evidence type="ECO:0000313" key="8">
    <source>
        <dbReference type="Proteomes" id="UP000494040"/>
    </source>
</evidence>
<dbReference type="Proteomes" id="UP000494040">
    <property type="component" value="Unassembled WGS sequence"/>
</dbReference>
<dbReference type="PROSITE" id="PS50888">
    <property type="entry name" value="BHLH"/>
    <property type="match status" value="1"/>
</dbReference>
<sequence>MDVHARKGGDDAGVGLHRWKGVYKPRDVERRDQSSQRDQFSQCDKYKIMKSQCSVSGRVSKRDLENEEIQVYLSKLKELVPFMPKNRKLSKLEVIQYVIDYICDLQDALEGPGLQAVIRGSPGHSPIRQPLGVLAPNTLVTPTSCSTQEATSVPAFIEKPSPPDTRPVSV</sequence>
<evidence type="ECO:0000256" key="5">
    <source>
        <dbReference type="ARBA" id="ARBA00023242"/>
    </source>
</evidence>
<protein>
    <recommendedName>
        <fullName evidence="6">BHLH domain-containing protein</fullName>
    </recommendedName>
</protein>
<dbReference type="GO" id="GO:0046983">
    <property type="term" value="F:protein dimerization activity"/>
    <property type="evidence" value="ECO:0007669"/>
    <property type="project" value="InterPro"/>
</dbReference>
<evidence type="ECO:0000313" key="7">
    <source>
        <dbReference type="EnsemblMetazoa" id="XP_014248323.1"/>
    </source>
</evidence>
<evidence type="ECO:0000259" key="6">
    <source>
        <dbReference type="PROSITE" id="PS50888"/>
    </source>
</evidence>
<gene>
    <name evidence="7" type="primary">106665992</name>
</gene>
<dbReference type="SMART" id="SM00353">
    <property type="entry name" value="HLH"/>
    <property type="match status" value="1"/>
</dbReference>
<keyword evidence="5" id="KW-0539">Nucleus</keyword>
<evidence type="ECO:0000256" key="3">
    <source>
        <dbReference type="ARBA" id="ARBA00023015"/>
    </source>
</evidence>
<dbReference type="GO" id="GO:0005737">
    <property type="term" value="C:cytoplasm"/>
    <property type="evidence" value="ECO:0007669"/>
    <property type="project" value="InterPro"/>
</dbReference>
<dbReference type="GO" id="GO:0000122">
    <property type="term" value="P:negative regulation of transcription by RNA polymerase II"/>
    <property type="evidence" value="ECO:0007669"/>
    <property type="project" value="InterPro"/>
</dbReference>
<accession>A0A8I6RKW9</accession>
<dbReference type="PANTHER" id="PTHR11723">
    <property type="entry name" value="DNA-BINDING PROTEIN INHIBITOR"/>
    <property type="match status" value="1"/>
</dbReference>
<dbReference type="GO" id="GO:0005634">
    <property type="term" value="C:nucleus"/>
    <property type="evidence" value="ECO:0007669"/>
    <property type="project" value="UniProtKB-SubCell"/>
</dbReference>
<dbReference type="GO" id="GO:0032922">
    <property type="term" value="P:circadian regulation of gene expression"/>
    <property type="evidence" value="ECO:0007669"/>
    <property type="project" value="TreeGrafter"/>
</dbReference>
<keyword evidence="8" id="KW-1185">Reference proteome</keyword>
<evidence type="ECO:0000256" key="1">
    <source>
        <dbReference type="ARBA" id="ARBA00004123"/>
    </source>
</evidence>
<comment type="subcellular location">
    <subcellularLocation>
        <location evidence="1">Nucleus</location>
    </subcellularLocation>
</comment>
<evidence type="ECO:0000256" key="4">
    <source>
        <dbReference type="ARBA" id="ARBA00023163"/>
    </source>
</evidence>
<feature type="domain" description="BHLH" evidence="6">
    <location>
        <begin position="53"/>
        <end position="105"/>
    </location>
</feature>
<dbReference type="KEGG" id="clec:106665992"/>
<dbReference type="FunFam" id="4.10.280.10:FF:000086">
    <property type="entry name" value="protein extra-macrochaetae"/>
    <property type="match status" value="1"/>
</dbReference>
<keyword evidence="2" id="KW-0678">Repressor</keyword>
<dbReference type="InterPro" id="IPR036638">
    <property type="entry name" value="HLH_DNA-bd_sf"/>
</dbReference>
<dbReference type="InterPro" id="IPR026052">
    <property type="entry name" value="DNA-bd_prot-inh"/>
</dbReference>
<evidence type="ECO:0000256" key="2">
    <source>
        <dbReference type="ARBA" id="ARBA00022491"/>
    </source>
</evidence>
<dbReference type="SUPFAM" id="SSF47459">
    <property type="entry name" value="HLH, helix-loop-helix DNA-binding domain"/>
    <property type="match status" value="1"/>
</dbReference>
<dbReference type="EnsemblMetazoa" id="XM_014392837.2">
    <property type="protein sequence ID" value="XP_014248323.1"/>
    <property type="gene ID" value="LOC106665992"/>
</dbReference>
<dbReference type="InterPro" id="IPR011598">
    <property type="entry name" value="bHLH_dom"/>
</dbReference>
<keyword evidence="4" id="KW-0804">Transcription</keyword>
<reference evidence="7" key="1">
    <citation type="submission" date="2022-01" db="UniProtKB">
        <authorList>
            <consortium name="EnsemblMetazoa"/>
        </authorList>
    </citation>
    <scope>IDENTIFICATION</scope>
</reference>
<dbReference type="PANTHER" id="PTHR11723:SF17">
    <property type="entry name" value="PROTEIN EXTRA-MACROCHAETAE"/>
    <property type="match status" value="1"/>
</dbReference>
<keyword evidence="3" id="KW-0805">Transcription regulation</keyword>
<dbReference type="Gene3D" id="4.10.280.10">
    <property type="entry name" value="Helix-loop-helix DNA-binding domain"/>
    <property type="match status" value="1"/>
</dbReference>
<dbReference type="OrthoDB" id="10047910at2759"/>
<proteinExistence type="predicted"/>
<dbReference type="GO" id="GO:0030154">
    <property type="term" value="P:cell differentiation"/>
    <property type="evidence" value="ECO:0007669"/>
    <property type="project" value="TreeGrafter"/>
</dbReference>
<name>A0A8I6RKW9_CIMLE</name>
<dbReference type="AlphaFoldDB" id="A0A8I6RKW9"/>
<organism evidence="7 8">
    <name type="scientific">Cimex lectularius</name>
    <name type="common">Bed bug</name>
    <name type="synonym">Acanthia lectularia</name>
    <dbReference type="NCBI Taxonomy" id="79782"/>
    <lineage>
        <taxon>Eukaryota</taxon>
        <taxon>Metazoa</taxon>
        <taxon>Ecdysozoa</taxon>
        <taxon>Arthropoda</taxon>
        <taxon>Hexapoda</taxon>
        <taxon>Insecta</taxon>
        <taxon>Pterygota</taxon>
        <taxon>Neoptera</taxon>
        <taxon>Paraneoptera</taxon>
        <taxon>Hemiptera</taxon>
        <taxon>Heteroptera</taxon>
        <taxon>Panheteroptera</taxon>
        <taxon>Cimicomorpha</taxon>
        <taxon>Cimicidae</taxon>
        <taxon>Cimex</taxon>
    </lineage>
</organism>
<dbReference type="Pfam" id="PF00010">
    <property type="entry name" value="HLH"/>
    <property type="match status" value="1"/>
</dbReference>